<dbReference type="EMBL" id="CP002271">
    <property type="protein sequence ID" value="ADO74696.1"/>
    <property type="molecule type" value="Genomic_DNA"/>
</dbReference>
<dbReference type="AlphaFoldDB" id="Q09E93"/>
<evidence type="ECO:0000313" key="3">
    <source>
        <dbReference type="Proteomes" id="UP000001351"/>
    </source>
</evidence>
<dbReference type="KEGG" id="sur:STAUR_6940"/>
<dbReference type="PROSITE" id="PS51257">
    <property type="entry name" value="PROKAR_LIPOPROTEIN"/>
    <property type="match status" value="1"/>
</dbReference>
<organism evidence="2 4">
    <name type="scientific">Stigmatella aurantiaca (strain DW4/3-1)</name>
    <dbReference type="NCBI Taxonomy" id="378806"/>
    <lineage>
        <taxon>Bacteria</taxon>
        <taxon>Pseudomonadati</taxon>
        <taxon>Myxococcota</taxon>
        <taxon>Myxococcia</taxon>
        <taxon>Myxococcales</taxon>
        <taxon>Cystobacterineae</taxon>
        <taxon>Archangiaceae</taxon>
        <taxon>Stigmatella</taxon>
    </lineage>
</organism>
<dbReference type="eggNOG" id="COG0823">
    <property type="taxonomic scope" value="Bacteria"/>
</dbReference>
<reference evidence="2 4" key="1">
    <citation type="submission" date="2006-04" db="EMBL/GenBank/DDBJ databases">
        <authorList>
            <person name="Nierman W.C."/>
        </authorList>
    </citation>
    <scope>NUCLEOTIDE SEQUENCE [LARGE SCALE GENOMIC DNA]</scope>
    <source>
        <strain evidence="2 4">DW4/3-1</strain>
    </source>
</reference>
<protein>
    <submittedName>
        <fullName evidence="1">Conserved uncharacterized protein</fullName>
    </submittedName>
</protein>
<dbReference type="PATRIC" id="fig|378806.16.peg.9487"/>
<dbReference type="HOGENOM" id="CLU_043792_0_0_7"/>
<evidence type="ECO:0000313" key="1">
    <source>
        <dbReference type="EMBL" id="ADO74696.1"/>
    </source>
</evidence>
<accession>Q09E93</accession>
<dbReference type="STRING" id="378806.STAUR_6940"/>
<name>Q09E93_STIAD</name>
<dbReference type="RefSeq" id="WP_002609381.1">
    <property type="nucleotide sequence ID" value="NC_014623.1"/>
</dbReference>
<sequence length="477" mass="50300">MRVRSGGALVLALVAAGCGGFQEAPREVKAQACPPGVASRTKVVNLPGGNLYTGLEGLTDVQGTLYFTVTPANSGTVLWRSNGTETGTVQVKVFPEGVFDAGPPVAVGNTLFFPLYDLGTGMNQLWASDGTASGTRFVKDFAPANFYGSSLRSPTAINGRLLFFYLAESGIPELWSSDGTSAGTVVLASLPGAMLGYFDYTYTLQAGNALLFFRSQGEATTLWRTDGTQAGTLFLKQLDAGPVRIEQLGRAGDQGLFVLRDGPNYEVWKTNGTAAGTLRLDTFGQSVHLLGGLGLKVYLTQEAHLYSLSLSGGGRTLVTTLPRDNRNQIPDAQRAAVSEGAIYFSVGLHGMNAAPDSVVLWVTDGTATGTRELFRSLHRSDDSYSPVFATGAGAVLFLGSPNGISVKPWFTRGTAATAGQLADVSVPVVFRLDPEPFVRAGSRVFFPAVDDTGLEQLWSVPASFTCPPGGIEPLSSR</sequence>
<proteinExistence type="predicted"/>
<evidence type="ECO:0000313" key="2">
    <source>
        <dbReference type="EMBL" id="EAU70077.1"/>
    </source>
</evidence>
<keyword evidence="3" id="KW-1185">Reference proteome</keyword>
<reference evidence="1 3" key="2">
    <citation type="journal article" date="2011" name="Mol. Biol. Evol.">
        <title>Comparative genomic analysis of fruiting body formation in Myxococcales.</title>
        <authorList>
            <person name="Huntley S."/>
            <person name="Hamann N."/>
            <person name="Wegener-Feldbrugge S."/>
            <person name="Treuner-Lange A."/>
            <person name="Kube M."/>
            <person name="Reinhardt R."/>
            <person name="Klages S."/>
            <person name="Muller R."/>
            <person name="Ronning C.M."/>
            <person name="Nierman W.C."/>
            <person name="Sogaard-Andersen L."/>
        </authorList>
    </citation>
    <scope>NUCLEOTIDE SEQUENCE [LARGE SCALE GENOMIC DNA]</scope>
    <source>
        <strain evidence="1 3">DW4/3-1</strain>
    </source>
</reference>
<gene>
    <name evidence="1" type="ordered locus">STAUR_6940</name>
    <name evidence="2" type="ORF">STIAU_8349</name>
</gene>
<dbReference type="Proteomes" id="UP000001351">
    <property type="component" value="Chromosome"/>
</dbReference>
<dbReference type="OrthoDB" id="5242130at2"/>
<evidence type="ECO:0000313" key="4">
    <source>
        <dbReference type="Proteomes" id="UP000032702"/>
    </source>
</evidence>
<dbReference type="EMBL" id="AAMD01000001">
    <property type="protein sequence ID" value="EAU70077.1"/>
    <property type="molecule type" value="Genomic_DNA"/>
</dbReference>
<dbReference type="Proteomes" id="UP000032702">
    <property type="component" value="Unassembled WGS sequence"/>
</dbReference>